<comment type="caution">
    <text evidence="1">The sequence shown here is derived from an EMBL/GenBank/DDBJ whole genome shotgun (WGS) entry which is preliminary data.</text>
</comment>
<dbReference type="EMBL" id="JBHFEH010000014">
    <property type="protein sequence ID" value="KAL2054640.1"/>
    <property type="molecule type" value="Genomic_DNA"/>
</dbReference>
<dbReference type="Proteomes" id="UP001590951">
    <property type="component" value="Unassembled WGS sequence"/>
</dbReference>
<accession>A0ABR4BA55</accession>
<gene>
    <name evidence="1" type="ORF">ABVK25_004943</name>
</gene>
<reference evidence="1 2" key="1">
    <citation type="submission" date="2024-09" db="EMBL/GenBank/DDBJ databases">
        <title>Rethinking Asexuality: The Enigmatic Case of Functional Sexual Genes in Lepraria (Stereocaulaceae).</title>
        <authorList>
            <person name="Doellman M."/>
            <person name="Sun Y."/>
            <person name="Barcenas-Pena A."/>
            <person name="Lumbsch H.T."/>
            <person name="Grewe F."/>
        </authorList>
    </citation>
    <scope>NUCLEOTIDE SEQUENCE [LARGE SCALE GENOMIC DNA]</scope>
    <source>
        <strain evidence="1 2">Grewe 0041</strain>
    </source>
</reference>
<evidence type="ECO:0000313" key="2">
    <source>
        <dbReference type="Proteomes" id="UP001590951"/>
    </source>
</evidence>
<sequence>MESDNDWDPSIKSQLTNFSKAAVSMTNFVEISEHLQASSIDKKINASPYGNDWDMLWLGICGVQGDNCFAYKDITATPYHKEHQMITEQLGVKDFGPEEHLPHTRLVTNVRKVLCLHAYAVSLRGVRKMVKLAEDANTMIDLYIGRKCGDMLQKIYHGVYIHQSHVFASYIVLNLT</sequence>
<organism evidence="1 2">
    <name type="scientific">Lepraria finkii</name>
    <dbReference type="NCBI Taxonomy" id="1340010"/>
    <lineage>
        <taxon>Eukaryota</taxon>
        <taxon>Fungi</taxon>
        <taxon>Dikarya</taxon>
        <taxon>Ascomycota</taxon>
        <taxon>Pezizomycotina</taxon>
        <taxon>Lecanoromycetes</taxon>
        <taxon>OSLEUM clade</taxon>
        <taxon>Lecanoromycetidae</taxon>
        <taxon>Lecanorales</taxon>
        <taxon>Lecanorineae</taxon>
        <taxon>Stereocaulaceae</taxon>
        <taxon>Lepraria</taxon>
    </lineage>
</organism>
<proteinExistence type="predicted"/>
<protein>
    <submittedName>
        <fullName evidence="1">Uncharacterized protein</fullName>
    </submittedName>
</protein>
<name>A0ABR4BA55_9LECA</name>
<keyword evidence="2" id="KW-1185">Reference proteome</keyword>
<evidence type="ECO:0000313" key="1">
    <source>
        <dbReference type="EMBL" id="KAL2054640.1"/>
    </source>
</evidence>